<evidence type="ECO:0000256" key="2">
    <source>
        <dbReference type="SAM" id="Phobius"/>
    </source>
</evidence>
<keyword evidence="5" id="KW-1185">Reference proteome</keyword>
<keyword evidence="2" id="KW-0812">Transmembrane</keyword>
<name>A0A7K0CNH1_9ACTN</name>
<protein>
    <recommendedName>
        <fullName evidence="3">TadE-like domain-containing protein</fullName>
    </recommendedName>
</protein>
<reference evidence="4 5" key="1">
    <citation type="submission" date="2019-10" db="EMBL/GenBank/DDBJ databases">
        <title>Streptomyces smaragdinus sp. nov. and Streptomyces fabii sp. nov., isolated from the gut of fungus growing-termite Macrotermes natalensis.</title>
        <authorList>
            <person name="Schwitalla J."/>
            <person name="Benndorf R."/>
            <person name="Martin K."/>
            <person name="De Beer W."/>
            <person name="Kaster A.-K."/>
            <person name="Vollmers J."/>
            <person name="Poulsen M."/>
            <person name="Beemelmanns C."/>
        </authorList>
    </citation>
    <scope>NUCLEOTIDE SEQUENCE [LARGE SCALE GENOMIC DNA]</scope>
    <source>
        <strain evidence="4 5">RB5</strain>
    </source>
</reference>
<keyword evidence="2" id="KW-1133">Transmembrane helix</keyword>
<feature type="domain" description="TadE-like" evidence="3">
    <location>
        <begin position="14"/>
        <end position="56"/>
    </location>
</feature>
<dbReference type="InterPro" id="IPR012495">
    <property type="entry name" value="TadE-like_dom"/>
</dbReference>
<dbReference type="AlphaFoldDB" id="A0A7K0CNH1"/>
<dbReference type="EMBL" id="WEGJ01000025">
    <property type="protein sequence ID" value="MQY14823.1"/>
    <property type="molecule type" value="Genomic_DNA"/>
</dbReference>
<dbReference type="Proteomes" id="UP000466345">
    <property type="component" value="Unassembled WGS sequence"/>
</dbReference>
<dbReference type="RefSeq" id="WP_323378428.1">
    <property type="nucleotide sequence ID" value="NZ_WEGJ01000025.1"/>
</dbReference>
<evidence type="ECO:0000256" key="1">
    <source>
        <dbReference type="SAM" id="MobiDB-lite"/>
    </source>
</evidence>
<organism evidence="4 5">
    <name type="scientific">Streptomyces smaragdinus</name>
    <dbReference type="NCBI Taxonomy" id="2585196"/>
    <lineage>
        <taxon>Bacteria</taxon>
        <taxon>Bacillati</taxon>
        <taxon>Actinomycetota</taxon>
        <taxon>Actinomycetes</taxon>
        <taxon>Kitasatosporales</taxon>
        <taxon>Streptomycetaceae</taxon>
        <taxon>Streptomyces</taxon>
    </lineage>
</organism>
<proteinExistence type="predicted"/>
<feature type="region of interest" description="Disordered" evidence="1">
    <location>
        <begin position="53"/>
        <end position="74"/>
    </location>
</feature>
<gene>
    <name evidence="4" type="ORF">SRB5_49990</name>
</gene>
<feature type="transmembrane region" description="Helical" evidence="2">
    <location>
        <begin position="20"/>
        <end position="44"/>
    </location>
</feature>
<evidence type="ECO:0000259" key="3">
    <source>
        <dbReference type="Pfam" id="PF07811"/>
    </source>
</evidence>
<sequence length="126" mass="12967">MIRVRRPRRQTDRGSVSIELIGFLPILLILALAGVQLGIAAYAASQAGTAARAAARMGSLDDPPSSPSAAGHAAMSGWLADGAQIEPSTSDDQVHVTVTVEIPSLFPGIGFGSVTRDATMPRGDEG</sequence>
<accession>A0A7K0CNH1</accession>
<evidence type="ECO:0000313" key="5">
    <source>
        <dbReference type="Proteomes" id="UP000466345"/>
    </source>
</evidence>
<dbReference type="Pfam" id="PF07811">
    <property type="entry name" value="TadE"/>
    <property type="match status" value="1"/>
</dbReference>
<evidence type="ECO:0000313" key="4">
    <source>
        <dbReference type="EMBL" id="MQY14823.1"/>
    </source>
</evidence>
<comment type="caution">
    <text evidence="4">The sequence shown here is derived from an EMBL/GenBank/DDBJ whole genome shotgun (WGS) entry which is preliminary data.</text>
</comment>
<keyword evidence="2" id="KW-0472">Membrane</keyword>